<dbReference type="PANTHER" id="PTHR48043:SF23">
    <property type="entry name" value="UDP-GLUCURONOSYLTRANSFERASE"/>
    <property type="match status" value="1"/>
</dbReference>
<evidence type="ECO:0000256" key="5">
    <source>
        <dbReference type="ARBA" id="ARBA00022729"/>
    </source>
</evidence>
<dbReference type="CDD" id="cd03784">
    <property type="entry name" value="GT1_Gtf-like"/>
    <property type="match status" value="1"/>
</dbReference>
<dbReference type="EMBL" id="JAVFWL010000004">
    <property type="protein sequence ID" value="KAK6752860.1"/>
    <property type="molecule type" value="Genomic_DNA"/>
</dbReference>
<evidence type="ECO:0000313" key="9">
    <source>
        <dbReference type="Proteomes" id="UP001303046"/>
    </source>
</evidence>
<dbReference type="InterPro" id="IPR050271">
    <property type="entry name" value="UDP-glycosyltransferase"/>
</dbReference>
<dbReference type="Pfam" id="PF00201">
    <property type="entry name" value="UDPGT"/>
    <property type="match status" value="1"/>
</dbReference>
<organism evidence="8 9">
    <name type="scientific">Necator americanus</name>
    <name type="common">Human hookworm</name>
    <dbReference type="NCBI Taxonomy" id="51031"/>
    <lineage>
        <taxon>Eukaryota</taxon>
        <taxon>Metazoa</taxon>
        <taxon>Ecdysozoa</taxon>
        <taxon>Nematoda</taxon>
        <taxon>Chromadorea</taxon>
        <taxon>Rhabditida</taxon>
        <taxon>Rhabditina</taxon>
        <taxon>Rhabditomorpha</taxon>
        <taxon>Strongyloidea</taxon>
        <taxon>Ancylostomatidae</taxon>
        <taxon>Bunostominae</taxon>
        <taxon>Necator</taxon>
    </lineage>
</organism>
<protein>
    <recommendedName>
        <fullName evidence="2">glucuronosyltransferase</fullName>
        <ecNumber evidence="2">2.4.1.17</ecNumber>
    </recommendedName>
</protein>
<reference evidence="8 9" key="1">
    <citation type="submission" date="2023-08" db="EMBL/GenBank/DDBJ databases">
        <title>A Necator americanus chromosomal reference genome.</title>
        <authorList>
            <person name="Ilik V."/>
            <person name="Petrzelkova K.J."/>
            <person name="Pardy F."/>
            <person name="Fuh T."/>
            <person name="Niatou-Singa F.S."/>
            <person name="Gouil Q."/>
            <person name="Baker L."/>
            <person name="Ritchie M.E."/>
            <person name="Jex A.R."/>
            <person name="Gazzola D."/>
            <person name="Li H."/>
            <person name="Toshio Fujiwara R."/>
            <person name="Zhan B."/>
            <person name="Aroian R.V."/>
            <person name="Pafco B."/>
            <person name="Schwarz E.M."/>
        </authorList>
    </citation>
    <scope>NUCLEOTIDE SEQUENCE [LARGE SCALE GENOMIC DNA]</scope>
    <source>
        <strain evidence="8 9">Aroian</strain>
        <tissue evidence="8">Whole animal</tissue>
    </source>
</reference>
<dbReference type="SUPFAM" id="SSF53756">
    <property type="entry name" value="UDP-Glycosyltransferase/glycogen phosphorylase"/>
    <property type="match status" value="1"/>
</dbReference>
<evidence type="ECO:0000256" key="6">
    <source>
        <dbReference type="ARBA" id="ARBA00047475"/>
    </source>
</evidence>
<keyword evidence="9" id="KW-1185">Reference proteome</keyword>
<accession>A0ABR1DR69</accession>
<keyword evidence="3" id="KW-0328">Glycosyltransferase</keyword>
<evidence type="ECO:0000256" key="3">
    <source>
        <dbReference type="ARBA" id="ARBA00022676"/>
    </source>
</evidence>
<keyword evidence="5" id="KW-0732">Signal</keyword>
<dbReference type="EC" id="2.4.1.17" evidence="2"/>
<comment type="similarity">
    <text evidence="1">Belongs to the UDP-glycosyltransferase family.</text>
</comment>
<dbReference type="Gene3D" id="3.40.50.2000">
    <property type="entry name" value="Glycogen Phosphorylase B"/>
    <property type="match status" value="1"/>
</dbReference>
<evidence type="ECO:0000256" key="2">
    <source>
        <dbReference type="ARBA" id="ARBA00012544"/>
    </source>
</evidence>
<name>A0ABR1DR69_NECAM</name>
<comment type="caution">
    <text evidence="8">The sequence shown here is derived from an EMBL/GenBank/DDBJ whole genome shotgun (WGS) entry which is preliminary data.</text>
</comment>
<evidence type="ECO:0000313" key="8">
    <source>
        <dbReference type="EMBL" id="KAK6752860.1"/>
    </source>
</evidence>
<dbReference type="PANTHER" id="PTHR48043">
    <property type="entry name" value="EG:EG0003.4 PROTEIN-RELATED"/>
    <property type="match status" value="1"/>
</dbReference>
<keyword evidence="7" id="KW-0812">Transmembrane</keyword>
<sequence>MVDSLKPEVILVNYSHQITKMKWLQIFLAVIARQSVYTYNYLVVSPLFGHSHSHFLGTIADTLTEAGHNVTVLMPIMDPDMENQTGLKLTTHVLKVPADNRTAAMFLQKARSTAKLWDLDPSAYGMIELAILVAKSFTWQCEKVLNDENIMNTLHRLHFDVGIAEPFDICGFGLFEVLGVKSTIAATSCVQADHVSKAIGLPVAPSYVPGSMSTKSDVMNVVERLRNVVETFLGRQFFYTLFEMEITMFRVKYGQDFKGYEELLAQVSYVFTNSNPYLDYPHPTIHKVVDIGGIAVSFDARRNVLPQHIDEILKIRRTNVIISFGSVVKACYMPEHYKSSLLKVFESMPNTTFIWKYEIEDSRIAAHLPNVHLLAWLPQNALLADPRISAFVTHGGLGSTTEIAYMGKPAVMVPLFGDQIRNANMLAKHGSAIVLEKYDIANHTKVTEAIERVVNDQSYNKNAKILAEILLNQPISAKELMLKHAEFSARFGRLPNLDPYGRHLSIVQYYLIDAISLVVVIVFIVSYILYRVSRIFWRLWAQKQKID</sequence>
<dbReference type="Proteomes" id="UP001303046">
    <property type="component" value="Unassembled WGS sequence"/>
</dbReference>
<feature type="transmembrane region" description="Helical" evidence="7">
    <location>
        <begin position="509"/>
        <end position="530"/>
    </location>
</feature>
<comment type="catalytic activity">
    <reaction evidence="6">
        <text>glucuronate acceptor + UDP-alpha-D-glucuronate = acceptor beta-D-glucuronoside + UDP + H(+)</text>
        <dbReference type="Rhea" id="RHEA:21032"/>
        <dbReference type="ChEBI" id="CHEBI:15378"/>
        <dbReference type="ChEBI" id="CHEBI:58052"/>
        <dbReference type="ChEBI" id="CHEBI:58223"/>
        <dbReference type="ChEBI" id="CHEBI:132367"/>
        <dbReference type="ChEBI" id="CHEBI:132368"/>
        <dbReference type="EC" id="2.4.1.17"/>
    </reaction>
</comment>
<gene>
    <name evidence="8" type="primary">Necator_chrIV.g17249</name>
    <name evidence="8" type="ORF">RB195_003951</name>
</gene>
<evidence type="ECO:0000256" key="7">
    <source>
        <dbReference type="SAM" id="Phobius"/>
    </source>
</evidence>
<keyword evidence="4" id="KW-0808">Transferase</keyword>
<evidence type="ECO:0000256" key="4">
    <source>
        <dbReference type="ARBA" id="ARBA00022679"/>
    </source>
</evidence>
<keyword evidence="7" id="KW-1133">Transmembrane helix</keyword>
<dbReference type="InterPro" id="IPR002213">
    <property type="entry name" value="UDP_glucos_trans"/>
</dbReference>
<keyword evidence="7" id="KW-0472">Membrane</keyword>
<evidence type="ECO:0000256" key="1">
    <source>
        <dbReference type="ARBA" id="ARBA00009995"/>
    </source>
</evidence>
<proteinExistence type="inferred from homology"/>